<evidence type="ECO:0000256" key="3">
    <source>
        <dbReference type="ARBA" id="ARBA00022989"/>
    </source>
</evidence>
<evidence type="ECO:0000313" key="8">
    <source>
        <dbReference type="EMBL" id="KAK3305934.1"/>
    </source>
</evidence>
<dbReference type="PANTHER" id="PTHR33048">
    <property type="entry name" value="PTH11-LIKE INTEGRAL MEMBRANE PROTEIN (AFU_ORTHOLOGUE AFUA_5G11245)"/>
    <property type="match status" value="1"/>
</dbReference>
<comment type="caution">
    <text evidence="8">The sequence shown here is derived from an EMBL/GenBank/DDBJ whole genome shotgun (WGS) entry which is preliminary data.</text>
</comment>
<protein>
    <recommendedName>
        <fullName evidence="7">Rhodopsin domain-containing protein</fullName>
    </recommendedName>
</protein>
<dbReference type="InterPro" id="IPR052337">
    <property type="entry name" value="SAT4-like"/>
</dbReference>
<dbReference type="RefSeq" id="XP_062721714.1">
    <property type="nucleotide sequence ID" value="XM_062865811.1"/>
</dbReference>
<evidence type="ECO:0000256" key="6">
    <source>
        <dbReference type="SAM" id="Phobius"/>
    </source>
</evidence>
<dbReference type="Proteomes" id="UP001273166">
    <property type="component" value="Unassembled WGS sequence"/>
</dbReference>
<proteinExistence type="inferred from homology"/>
<dbReference type="GO" id="GO:0016020">
    <property type="term" value="C:membrane"/>
    <property type="evidence" value="ECO:0007669"/>
    <property type="project" value="UniProtKB-SubCell"/>
</dbReference>
<dbReference type="GeneID" id="87884640"/>
<gene>
    <name evidence="8" type="ORF">B0T15DRAFT_435256</name>
</gene>
<keyword evidence="2 6" id="KW-0812">Transmembrane</keyword>
<evidence type="ECO:0000256" key="4">
    <source>
        <dbReference type="ARBA" id="ARBA00023136"/>
    </source>
</evidence>
<keyword evidence="3 6" id="KW-1133">Transmembrane helix</keyword>
<evidence type="ECO:0000259" key="7">
    <source>
        <dbReference type="Pfam" id="PF20684"/>
    </source>
</evidence>
<dbReference type="AlphaFoldDB" id="A0AAJ0GTQ2"/>
<feature type="transmembrane region" description="Helical" evidence="6">
    <location>
        <begin position="101"/>
        <end position="126"/>
    </location>
</feature>
<feature type="transmembrane region" description="Helical" evidence="6">
    <location>
        <begin position="23"/>
        <end position="46"/>
    </location>
</feature>
<comment type="subcellular location">
    <subcellularLocation>
        <location evidence="1">Membrane</location>
        <topology evidence="1">Multi-pass membrane protein</topology>
    </subcellularLocation>
</comment>
<reference evidence="8" key="1">
    <citation type="journal article" date="2023" name="Mol. Phylogenet. Evol.">
        <title>Genome-scale phylogeny and comparative genomics of the fungal order Sordariales.</title>
        <authorList>
            <person name="Hensen N."/>
            <person name="Bonometti L."/>
            <person name="Westerberg I."/>
            <person name="Brannstrom I.O."/>
            <person name="Guillou S."/>
            <person name="Cros-Aarteil S."/>
            <person name="Calhoun S."/>
            <person name="Haridas S."/>
            <person name="Kuo A."/>
            <person name="Mondo S."/>
            <person name="Pangilinan J."/>
            <person name="Riley R."/>
            <person name="LaButti K."/>
            <person name="Andreopoulos B."/>
            <person name="Lipzen A."/>
            <person name="Chen C."/>
            <person name="Yan M."/>
            <person name="Daum C."/>
            <person name="Ng V."/>
            <person name="Clum A."/>
            <person name="Steindorff A."/>
            <person name="Ohm R.A."/>
            <person name="Martin F."/>
            <person name="Silar P."/>
            <person name="Natvig D.O."/>
            <person name="Lalanne C."/>
            <person name="Gautier V."/>
            <person name="Ament-Velasquez S.L."/>
            <person name="Kruys A."/>
            <person name="Hutchinson M.I."/>
            <person name="Powell A.J."/>
            <person name="Barry K."/>
            <person name="Miller A.N."/>
            <person name="Grigoriev I.V."/>
            <person name="Debuchy R."/>
            <person name="Gladieux P."/>
            <person name="Hiltunen Thoren M."/>
            <person name="Johannesson H."/>
        </authorList>
    </citation>
    <scope>NUCLEOTIDE SEQUENCE</scope>
    <source>
        <strain evidence="8">CBS 333.67</strain>
    </source>
</reference>
<feature type="transmembrane region" description="Helical" evidence="6">
    <location>
        <begin position="179"/>
        <end position="204"/>
    </location>
</feature>
<dbReference type="EMBL" id="JAUDZG010000004">
    <property type="protein sequence ID" value="KAK3305934.1"/>
    <property type="molecule type" value="Genomic_DNA"/>
</dbReference>
<feature type="transmembrane region" description="Helical" evidence="6">
    <location>
        <begin position="138"/>
        <end position="159"/>
    </location>
</feature>
<reference evidence="8" key="2">
    <citation type="submission" date="2023-06" db="EMBL/GenBank/DDBJ databases">
        <authorList>
            <consortium name="Lawrence Berkeley National Laboratory"/>
            <person name="Mondo S.J."/>
            <person name="Hensen N."/>
            <person name="Bonometti L."/>
            <person name="Westerberg I."/>
            <person name="Brannstrom I.O."/>
            <person name="Guillou S."/>
            <person name="Cros-Aarteil S."/>
            <person name="Calhoun S."/>
            <person name="Haridas S."/>
            <person name="Kuo A."/>
            <person name="Pangilinan J."/>
            <person name="Riley R."/>
            <person name="Labutti K."/>
            <person name="Andreopoulos B."/>
            <person name="Lipzen A."/>
            <person name="Chen C."/>
            <person name="Yanf M."/>
            <person name="Daum C."/>
            <person name="Ng V."/>
            <person name="Clum A."/>
            <person name="Steindorff A."/>
            <person name="Ohm R."/>
            <person name="Martin F."/>
            <person name="Silar P."/>
            <person name="Natvig D."/>
            <person name="Lalanne C."/>
            <person name="Gautier V."/>
            <person name="Ament-Velasquez S.L."/>
            <person name="Kruys A."/>
            <person name="Hutchinson M.I."/>
            <person name="Powell A.J."/>
            <person name="Barry K."/>
            <person name="Miller A.N."/>
            <person name="Grigoriev I.V."/>
            <person name="Debuchy R."/>
            <person name="Gladieux P."/>
            <person name="Thoren M.H."/>
            <person name="Johannesson H."/>
        </authorList>
    </citation>
    <scope>NUCLEOTIDE SEQUENCE</scope>
    <source>
        <strain evidence="8">CBS 333.67</strain>
    </source>
</reference>
<dbReference type="InterPro" id="IPR049326">
    <property type="entry name" value="Rhodopsin_dom_fungi"/>
</dbReference>
<sequence>MSKPSGAASTTIDPARAAESNTATIIAVVTIFHAIAIIFVSLRVYARAIVIKSFGFDDISILLAALCALGGWIVFIIQSRYGLGKHQDTISREDMVTFQHAAFWQSIISATWALGFLKISIGFNLLRLSSSRWFRVSLWATIVFVCCYTFMGMMTFLLYCNPMEGFWNKTAGAKCYPLPLFVTFALINTSFNIFTDVLFATFPVPIIWTLKMKRKLRIYLIGILSLGYFAVVMGIVKAVYQIAYAKEADKTFRQSVQFWGFLQLNIGMIAACATSLKPLFKRILKLGSSYPYNTPAYGSRYGYGTRSRVTGLRKGTETGKGQQGGNFQGTVNEYELENGIRSDGNMSNGKGETFSTATSFYKHGSADGSGSEERILGAAGVMPQPPPHAITTDEAAHGIVMTTEVRVTVK</sequence>
<dbReference type="Pfam" id="PF20684">
    <property type="entry name" value="Fung_rhodopsin"/>
    <property type="match status" value="1"/>
</dbReference>
<name>A0AAJ0GTQ2_9PEZI</name>
<organism evidence="8 9">
    <name type="scientific">Chaetomium strumarium</name>
    <dbReference type="NCBI Taxonomy" id="1170767"/>
    <lineage>
        <taxon>Eukaryota</taxon>
        <taxon>Fungi</taxon>
        <taxon>Dikarya</taxon>
        <taxon>Ascomycota</taxon>
        <taxon>Pezizomycotina</taxon>
        <taxon>Sordariomycetes</taxon>
        <taxon>Sordariomycetidae</taxon>
        <taxon>Sordariales</taxon>
        <taxon>Chaetomiaceae</taxon>
        <taxon>Chaetomium</taxon>
    </lineage>
</organism>
<evidence type="ECO:0000256" key="2">
    <source>
        <dbReference type="ARBA" id="ARBA00022692"/>
    </source>
</evidence>
<evidence type="ECO:0000256" key="5">
    <source>
        <dbReference type="ARBA" id="ARBA00038359"/>
    </source>
</evidence>
<evidence type="ECO:0000256" key="1">
    <source>
        <dbReference type="ARBA" id="ARBA00004141"/>
    </source>
</evidence>
<feature type="transmembrane region" description="Helical" evidence="6">
    <location>
        <begin position="216"/>
        <end position="236"/>
    </location>
</feature>
<feature type="transmembrane region" description="Helical" evidence="6">
    <location>
        <begin position="58"/>
        <end position="81"/>
    </location>
</feature>
<accession>A0AAJ0GTQ2</accession>
<feature type="domain" description="Rhodopsin" evidence="7">
    <location>
        <begin position="42"/>
        <end position="282"/>
    </location>
</feature>
<feature type="transmembrane region" description="Helical" evidence="6">
    <location>
        <begin position="256"/>
        <end position="276"/>
    </location>
</feature>
<keyword evidence="9" id="KW-1185">Reference proteome</keyword>
<keyword evidence="4 6" id="KW-0472">Membrane</keyword>
<comment type="similarity">
    <text evidence="5">Belongs to the SAT4 family.</text>
</comment>
<dbReference type="PANTHER" id="PTHR33048:SF167">
    <property type="entry name" value="INTEGRAL MEMBRANE PROTEIN"/>
    <property type="match status" value="1"/>
</dbReference>
<evidence type="ECO:0000313" key="9">
    <source>
        <dbReference type="Proteomes" id="UP001273166"/>
    </source>
</evidence>